<comment type="caution">
    <text evidence="3">The sequence shown here is derived from an EMBL/GenBank/DDBJ whole genome shotgun (WGS) entry which is preliminary data.</text>
</comment>
<protein>
    <recommendedName>
        <fullName evidence="5">Secreted protein</fullName>
    </recommendedName>
</protein>
<dbReference type="EMBL" id="MU863633">
    <property type="protein sequence ID" value="KAK4101956.1"/>
    <property type="molecule type" value="Genomic_DNA"/>
</dbReference>
<reference evidence="3" key="1">
    <citation type="journal article" date="2023" name="Mol. Phylogenet. Evol.">
        <title>Genome-scale phylogeny and comparative genomics of the fungal order Sordariales.</title>
        <authorList>
            <person name="Hensen N."/>
            <person name="Bonometti L."/>
            <person name="Westerberg I."/>
            <person name="Brannstrom I.O."/>
            <person name="Guillou S."/>
            <person name="Cros-Aarteil S."/>
            <person name="Calhoun S."/>
            <person name="Haridas S."/>
            <person name="Kuo A."/>
            <person name="Mondo S."/>
            <person name="Pangilinan J."/>
            <person name="Riley R."/>
            <person name="LaButti K."/>
            <person name="Andreopoulos B."/>
            <person name="Lipzen A."/>
            <person name="Chen C."/>
            <person name="Yan M."/>
            <person name="Daum C."/>
            <person name="Ng V."/>
            <person name="Clum A."/>
            <person name="Steindorff A."/>
            <person name="Ohm R.A."/>
            <person name="Martin F."/>
            <person name="Silar P."/>
            <person name="Natvig D.O."/>
            <person name="Lalanne C."/>
            <person name="Gautier V."/>
            <person name="Ament-Velasquez S.L."/>
            <person name="Kruys A."/>
            <person name="Hutchinson M.I."/>
            <person name="Powell A.J."/>
            <person name="Barry K."/>
            <person name="Miller A.N."/>
            <person name="Grigoriev I.V."/>
            <person name="Debuchy R."/>
            <person name="Gladieux P."/>
            <person name="Hiltunen Thoren M."/>
            <person name="Johannesson H."/>
        </authorList>
    </citation>
    <scope>NUCLEOTIDE SEQUENCE</scope>
    <source>
        <strain evidence="3">CBS 757.83</strain>
    </source>
</reference>
<organism evidence="3 4">
    <name type="scientific">Parathielavia hyrcaniae</name>
    <dbReference type="NCBI Taxonomy" id="113614"/>
    <lineage>
        <taxon>Eukaryota</taxon>
        <taxon>Fungi</taxon>
        <taxon>Dikarya</taxon>
        <taxon>Ascomycota</taxon>
        <taxon>Pezizomycotina</taxon>
        <taxon>Sordariomycetes</taxon>
        <taxon>Sordariomycetidae</taxon>
        <taxon>Sordariales</taxon>
        <taxon>Chaetomiaceae</taxon>
        <taxon>Parathielavia</taxon>
    </lineage>
</organism>
<evidence type="ECO:0000256" key="2">
    <source>
        <dbReference type="SAM" id="SignalP"/>
    </source>
</evidence>
<feature type="chain" id="PRO_5042899896" description="Secreted protein" evidence="2">
    <location>
        <begin position="21"/>
        <end position="106"/>
    </location>
</feature>
<dbReference type="Proteomes" id="UP001305647">
    <property type="component" value="Unassembled WGS sequence"/>
</dbReference>
<evidence type="ECO:0000313" key="3">
    <source>
        <dbReference type="EMBL" id="KAK4101956.1"/>
    </source>
</evidence>
<gene>
    <name evidence="3" type="ORF">N658DRAFT_42577</name>
</gene>
<evidence type="ECO:0000313" key="4">
    <source>
        <dbReference type="Proteomes" id="UP001305647"/>
    </source>
</evidence>
<dbReference type="AlphaFoldDB" id="A0AAN6Q6L1"/>
<sequence>MRTLLVTSLFAFKLLPSVSRKETEQKGTNARFWTTVKLRSSRTSKPDKPPAPPTERALRPPSFINRSLSIGAVSSDKPCGGGDLAAGPWTELFRPLRRSNPCPKFF</sequence>
<feature type="signal peptide" evidence="2">
    <location>
        <begin position="1"/>
        <end position="20"/>
    </location>
</feature>
<keyword evidence="4" id="KW-1185">Reference proteome</keyword>
<proteinExistence type="predicted"/>
<evidence type="ECO:0008006" key="5">
    <source>
        <dbReference type="Google" id="ProtNLM"/>
    </source>
</evidence>
<evidence type="ECO:0000256" key="1">
    <source>
        <dbReference type="SAM" id="MobiDB-lite"/>
    </source>
</evidence>
<accession>A0AAN6Q6L1</accession>
<name>A0AAN6Q6L1_9PEZI</name>
<feature type="region of interest" description="Disordered" evidence="1">
    <location>
        <begin position="36"/>
        <end position="60"/>
    </location>
</feature>
<reference evidence="3" key="2">
    <citation type="submission" date="2023-05" db="EMBL/GenBank/DDBJ databases">
        <authorList>
            <consortium name="Lawrence Berkeley National Laboratory"/>
            <person name="Steindorff A."/>
            <person name="Hensen N."/>
            <person name="Bonometti L."/>
            <person name="Westerberg I."/>
            <person name="Brannstrom I.O."/>
            <person name="Guillou S."/>
            <person name="Cros-Aarteil S."/>
            <person name="Calhoun S."/>
            <person name="Haridas S."/>
            <person name="Kuo A."/>
            <person name="Mondo S."/>
            <person name="Pangilinan J."/>
            <person name="Riley R."/>
            <person name="Labutti K."/>
            <person name="Andreopoulos B."/>
            <person name="Lipzen A."/>
            <person name="Chen C."/>
            <person name="Yanf M."/>
            <person name="Daum C."/>
            <person name="Ng V."/>
            <person name="Clum A."/>
            <person name="Ohm R."/>
            <person name="Martin F."/>
            <person name="Silar P."/>
            <person name="Natvig D."/>
            <person name="Lalanne C."/>
            <person name="Gautier V."/>
            <person name="Ament-Velasquez S.L."/>
            <person name="Kruys A."/>
            <person name="Hutchinson M.I."/>
            <person name="Powell A.J."/>
            <person name="Barry K."/>
            <person name="Miller A.N."/>
            <person name="Grigoriev I.V."/>
            <person name="Debuchy R."/>
            <person name="Gladieux P."/>
            <person name="Thoren M.H."/>
            <person name="Johannesson H."/>
        </authorList>
    </citation>
    <scope>NUCLEOTIDE SEQUENCE</scope>
    <source>
        <strain evidence="3">CBS 757.83</strain>
    </source>
</reference>
<keyword evidence="2" id="KW-0732">Signal</keyword>